<accession>A0ABP4GBG3</accession>
<reference evidence="2" key="1">
    <citation type="journal article" date="2019" name="Int. J. Syst. Evol. Microbiol.">
        <title>The Global Catalogue of Microorganisms (GCM) 10K type strain sequencing project: providing services to taxonomists for standard genome sequencing and annotation.</title>
        <authorList>
            <consortium name="The Broad Institute Genomics Platform"/>
            <consortium name="The Broad Institute Genome Sequencing Center for Infectious Disease"/>
            <person name="Wu L."/>
            <person name="Ma J."/>
        </authorList>
    </citation>
    <scope>NUCLEOTIDE SEQUENCE [LARGE SCALE GENOMIC DNA]</scope>
    <source>
        <strain evidence="2">JCM 12762</strain>
    </source>
</reference>
<evidence type="ECO:0000313" key="2">
    <source>
        <dbReference type="Proteomes" id="UP001500943"/>
    </source>
</evidence>
<dbReference type="InterPro" id="IPR009057">
    <property type="entry name" value="Homeodomain-like_sf"/>
</dbReference>
<gene>
    <name evidence="1" type="ORF">GCM10009655_19600</name>
</gene>
<protein>
    <recommendedName>
        <fullName evidence="3">Transposase</fullName>
    </recommendedName>
</protein>
<evidence type="ECO:0008006" key="3">
    <source>
        <dbReference type="Google" id="ProtNLM"/>
    </source>
</evidence>
<dbReference type="EMBL" id="BAAAKW010000032">
    <property type="protein sequence ID" value="GAA1220093.1"/>
    <property type="molecule type" value="Genomic_DNA"/>
</dbReference>
<dbReference type="Proteomes" id="UP001500943">
    <property type="component" value="Unassembled WGS sequence"/>
</dbReference>
<organism evidence="1 2">
    <name type="scientific">Rhodoglobus aureus</name>
    <dbReference type="NCBI Taxonomy" id="191497"/>
    <lineage>
        <taxon>Bacteria</taxon>
        <taxon>Bacillati</taxon>
        <taxon>Actinomycetota</taxon>
        <taxon>Actinomycetes</taxon>
        <taxon>Micrococcales</taxon>
        <taxon>Microbacteriaceae</taxon>
        <taxon>Rhodoglobus</taxon>
    </lineage>
</organism>
<comment type="caution">
    <text evidence="1">The sequence shown here is derived from an EMBL/GenBank/DDBJ whole genome shotgun (WGS) entry which is preliminary data.</text>
</comment>
<sequence length="99" mass="10800">MPKNYTDEFKRDVVAVAKQGAATQRQIAKDFGVSKSALSTWMRAAELQERGLVGPSTGAGAAGDVVALREVLKRIRLLEQEAEVMRRAVAYLSQAQLPK</sequence>
<dbReference type="Gene3D" id="1.10.10.60">
    <property type="entry name" value="Homeodomain-like"/>
    <property type="match status" value="1"/>
</dbReference>
<evidence type="ECO:0000313" key="1">
    <source>
        <dbReference type="EMBL" id="GAA1220093.1"/>
    </source>
</evidence>
<proteinExistence type="predicted"/>
<dbReference type="InterPro" id="IPR002514">
    <property type="entry name" value="Transposase_8"/>
</dbReference>
<dbReference type="SUPFAM" id="SSF46689">
    <property type="entry name" value="Homeodomain-like"/>
    <property type="match status" value="1"/>
</dbReference>
<name>A0ABP4GBG3_9MICO</name>
<keyword evidence="2" id="KW-1185">Reference proteome</keyword>
<dbReference type="Pfam" id="PF01527">
    <property type="entry name" value="HTH_Tnp_1"/>
    <property type="match status" value="1"/>
</dbReference>